<evidence type="ECO:0000256" key="2">
    <source>
        <dbReference type="SAM" id="MobiDB-lite"/>
    </source>
</evidence>
<dbReference type="Proteomes" id="UP001139171">
    <property type="component" value="Unassembled WGS sequence"/>
</dbReference>
<feature type="domain" description="Bacterial Ig-like" evidence="3">
    <location>
        <begin position="1770"/>
        <end position="1867"/>
    </location>
</feature>
<feature type="domain" description="Bacterial Ig-like" evidence="3">
    <location>
        <begin position="1037"/>
        <end position="1126"/>
    </location>
</feature>
<feature type="domain" description="Bacterial Ig-like" evidence="3">
    <location>
        <begin position="1671"/>
        <end position="1751"/>
    </location>
</feature>
<evidence type="ECO:0000313" key="4">
    <source>
        <dbReference type="EMBL" id="MCD1125059.1"/>
    </source>
</evidence>
<dbReference type="SUPFAM" id="SSF51120">
    <property type="entry name" value="beta-Roll"/>
    <property type="match status" value="2"/>
</dbReference>
<dbReference type="NCBIfam" id="NF033510">
    <property type="entry name" value="Ca_tandemer"/>
    <property type="match status" value="20"/>
</dbReference>
<feature type="compositionally biased region" description="Polar residues" evidence="2">
    <location>
        <begin position="1144"/>
        <end position="1161"/>
    </location>
</feature>
<dbReference type="SUPFAM" id="SSF69318">
    <property type="entry name" value="Integrin alpha N-terminal domain"/>
    <property type="match status" value="1"/>
</dbReference>
<feature type="domain" description="Bacterial Ig-like" evidence="3">
    <location>
        <begin position="1459"/>
        <end position="1549"/>
    </location>
</feature>
<feature type="domain" description="Bacterial Ig-like" evidence="3">
    <location>
        <begin position="1141"/>
        <end position="1225"/>
    </location>
</feature>
<feature type="domain" description="Bacterial Ig-like" evidence="3">
    <location>
        <begin position="2302"/>
        <end position="2396"/>
    </location>
</feature>
<feature type="region of interest" description="Disordered" evidence="2">
    <location>
        <begin position="1142"/>
        <end position="1161"/>
    </location>
</feature>
<feature type="domain" description="Bacterial Ig-like" evidence="3">
    <location>
        <begin position="1887"/>
        <end position="1972"/>
    </location>
</feature>
<name>A0A9X1SK98_9GAMM</name>
<feature type="region of interest" description="Disordered" evidence="2">
    <location>
        <begin position="604"/>
        <end position="630"/>
    </location>
</feature>
<evidence type="ECO:0000259" key="3">
    <source>
        <dbReference type="Pfam" id="PF19077"/>
    </source>
</evidence>
<feature type="domain" description="Bacterial Ig-like" evidence="3">
    <location>
        <begin position="722"/>
        <end position="814"/>
    </location>
</feature>
<feature type="domain" description="Bacterial Ig-like" evidence="3">
    <location>
        <begin position="194"/>
        <end position="282"/>
    </location>
</feature>
<feature type="domain" description="Bacterial Ig-like" evidence="3">
    <location>
        <begin position="1355"/>
        <end position="1445"/>
    </location>
</feature>
<keyword evidence="1" id="KW-0732">Signal</keyword>
<dbReference type="Pfam" id="PF13517">
    <property type="entry name" value="FG-GAP_3"/>
    <property type="match status" value="1"/>
</dbReference>
<feature type="domain" description="Bacterial Ig-like" evidence="3">
    <location>
        <begin position="511"/>
        <end position="601"/>
    </location>
</feature>
<feature type="domain" description="Bacterial Ig-like" evidence="3">
    <location>
        <begin position="2091"/>
        <end position="2180"/>
    </location>
</feature>
<protein>
    <submittedName>
        <fullName evidence="4">Ig-like domain-containing protein</fullName>
    </submittedName>
</protein>
<feature type="region of interest" description="Disordered" evidence="2">
    <location>
        <begin position="504"/>
        <end position="541"/>
    </location>
</feature>
<dbReference type="Gene3D" id="2.60.40.10">
    <property type="entry name" value="Immunoglobulins"/>
    <property type="match status" value="5"/>
</dbReference>
<feature type="domain" description="Bacterial Ig-like" evidence="3">
    <location>
        <begin position="297"/>
        <end position="385"/>
    </location>
</feature>
<sequence>MNTNASLLVNSGSGTSQIVLLSSEKPVKIKIQPNTKYLLKNSSDNFAPENVTLQRNGDDLYVILEGDTSPAIVIEDYYVSGDNAPLLGMAEDGQVYAYVITDGSGLGDGYLFNDGSFAPVALGGMPMGDGAYLFENTETNDFGLLALWPWFLGAAVLGGVIGNAIYEHNKDDKSTPSPQPASEPELSGATDMTGDVTGSITYGSTTDETKPIIYGAGEAGNIITIYDNGTVIGSVVVGSDGNWSFMPETALTDGSHTITITQTNTEGQTSSQSDDFTFIVDTVAPNKPLFEVLDDVGGSTGVIANGATTDDARPEFTGKGEVGSTITIFIDGKEAGKTTIRDDGTWSWMPTNDLVDGHYQITITETDKAGNTSVTSPTFDFDIDTSAPDKPPRLEAYDDVGGKTGLINNGDVTDDTRPEFKGWGEAGNTIIIYDNSDSTSRSGGKEIGRVIVGDDGTWSFTPDSDLSDGNHSITYIQEDKVGNVSAPSDSRDFIIDTISPAKPDVGSVIDNTGDKTGPINPGDKTDETKPEFNGKGEPGSTITITDNGEVIGTAVVDENGNWTFTPEEELGEGNHSIVITETDEAGNSSEPSESIDFVVDTTPPSKPDLGSVTDNAGGITGPIKPGGATDDTTPTFTGEGEPGNTITIKDGDKVIGTVIVDENGAWSYTPETELGEGSHNIIVTETDEAGNTSEPSDGFEFIVDTTAPNSANLSISGVMDNYGEITGNITNGGATDDSRPVISGTGTAGDTIILYVNDGTGNHEIGRGTVGSDGKWSIQPETPLLPGSNQFTAVEMDPAGNKTDPSNQYTVTLDVSRPSEPVIVNVLDNVGDVVGPLQKGDVTDDNKPTITGTAEAGYTIRIYDGATLLGTATADSKGVWTFTPDTALADGKHNITATATSPVGQTSDKTGIFNFEVDSKAPESVQNLTVKDNVGDYQGPLKDGDTTDDNTLTFSGKAEAGSTVTIYADGKVLGTAKVDGEGKWTFTPDSALADGVYNFTTTVTDKAGNINPDGPGLTLTVDTSTHPVSIVALIDDVGTVTGNISANGATDDTKPEITGQGKPGATIKVYDGSTLLGETTVKANGSWSFTPSTDLKEGAHSITVTMTDKAGNLTGPTAAFDFTIDTTAPNMPTIDSAFDDVGSKQGSLASGSMTDDSTPTLKGTAEKGSLVTIYDGSKVLGSVTANSITGEWGFTPSTPISEGGHKFHVTATDAAGNVSQPSADFLLTTDYTGPNSNSLSITGVDDRVGAYTGNVKAGETTDDTRPTISGTGTAGDTIIVYVKDGSGEREIGRATVDGNGKWSLQPASPLAKGANEFTAVEMDPVGNTTDPSAPYAIVIDNSRPLPPVIEMVEDNVGTITGALQKGEVTDDNKPTISGTAVANGIVTIYNNNTVIGSAQVDSKGNWTFTPNTALADGKYNITVTATSPVGQVSEPTGNWNFEIDTAAPSAAENLLISDNVGSKQGALKDGDVTDDATPTFSGKAEAGSTVSIYSDGNLLGTAKVAADGSWSFTPSSSLPDGDYKFTTTVTDKAGNTGAATPVVNIKVDTSGQEVSLDKVVDNVGEITGNISPNGVTDDTRPEIVGTGKPGSIIKVYDGATLLGSTTVNADKSWSFTPPSDLGQGKHSITVTATDLSGNTTEPSSAFEFTIDTVTPTQPTIESAKDDVGTVQGNLNNGGATDDPTPTLTGKAEKGSTVKVYDGDTLLGSVVADDTTGQWTFTPTSPLVEGEHKFHVTSTDKAGNTSLSSADFVLNMDFTGPDPDALKITGVDDQVGAVTGNVKDGSFTDDSRPTINGTGTAGNTIYVYVSHESGANVLLGTTTVQSNGTWSLRPVNTLAEGSNKFTAKERDPVGNEVGPSNSYTVTLDGTPAVVPTLEKVIDDVGIVTGELKSGDVTDDTKPTFVGSASADCVIRVYDGSTLLGSTTADSSGKWSFESPTALKDGTHNITFTATSPIGQVSDPSDVFVLEVDTKVPSPVESLIITDNAGAYQGELKHGDTTDDATPTFSGKAEAGSTVTIYNNGVAIGSTTVSAGGTWSFTPNTDLPDGNYKFTTTVTDKAGNVGDPSSVVNIIIDTSTLSVAIEKLIDDVGAVTGNIQANGITDDLRPEIVGTSSKPGSIITVYIDGVNQGTTTVKADGSWSFTPTTDLGQGTHTVTVTAKDLSGNVTPMSPEFSFTIDNVAPSAPTIDKALDNAGDITGDLKTGDYTDDNTPTLSGTAEKGSIVTIYDENDKVLGSVLVNEQGKWSYELPSQADGRHDYYVIASDIAGNKSNPTSDFTLNIDTQGPAGENLKLLNVLDNVGNITGNLVSGSGTDDSRPEFKGTANEVGNTVIIYATDGSGITREVGRTTVDVNREWSHELANALADGNYKFTVVEMDAAGNKTVPTPEFGLLIDTTIPTATATISNMTDDVGPITGNLPSGSYTDDSIPRLNGFITGTLGANDKVVIYEKGTNGVLTALGEATMLDNTRWQFDIPPGSLVGGNTHNYVAAVTNKVGTISTPSADFAMTSIVEINSDTTLDTTPIISGRIPYTLELGSHMTVTVNGKTYSSLTGAVVVDTVNLTWYVQIPDSDALTANRTYDVDVRIVSSLGGTTDKTANELTIAPTPEVIIDAGGTDGNNKATTFGMNNKGGWQIFSNQVVLDSNATSNSTIGQFNKTILTPNTGGAGYGNDNMNMVQNATFVDFNRDGHMDILGVDSRYSNGQQMFINNGDGTYTAKQMDGLANTYSWYGGVAAIDLKGDGYVDFLVGDQTPDDANAVAGTNSQIVMNEGGVFAKDTWYTNSTANGGKNTNNSTFGKSLSGIDLNNDGAVDIVFHGEAGSSKVGSADGSNTVNSTNSYRLVVATNSGDGKVNTTQIIEGLFFNYWSDPSVANAASMTWADYNGDGYMDLFQGSNAGGYNVADARNSRIYFNDGAGKLNMVDPNNDGIGSAVGSGYYQFNDNMLGGASVAVDWNGDGKMDVIEAPMIGYNNLNDVNIGGSINLYTNTTSGSSVNFSTTYLQTKSGSTEFGLDSANRLNFKGSISAAGVVTNNPVTGMLSVDLDYDGAKDLLVFTSKGQTTYVKNNTVIADGTSLHLRIVDEQGVTIFYGNTVQLIDSTGKVVATQVINLQSGNQVNDSTSVVDFYGLNPNETYSVVLLRNVNGASQDVGSVSQVGTNTIENVNLGWGNIKAGAANEALILTAESGSNSANTIGSGVVGTGYNDTFIATQGTKVYEGGGGTTEMSSYQTWTETGGMDIVDFKLAGNTNLTINMMNKGSQYTGWNTITMKNIEGIAGGAGNDTFTDDKGDNVFEGRAGNDTFNLVNGGRDTLLYKPQSGSTGDNRGGNGSDVVNGFALGAREATPNADRIDVSEMLTGYTFGGGAKWINGVATMEVGETIANYLKVEVSGSDTLIYIDRDGNGSAYGFELLLTLKGVQTDLVTLLANHQLEVDNGSTVKMSATTSEFQAITQMFTAGNDIMFGTEQEDILLGGLGNDTFIGISKDDQVKGGDGNDTIKVISTDFSSISGDAGIDTLVLDTKGDLFDLSALKDKLNSIEIFDMGNGHNTMNVSLEDVLRLGSEELAINSGNKAIVVNGEAGSILQLEGADGQWTMSQSNYQYQGNTYNVWTMGTSGVEVLVENTVNPVIL</sequence>
<reference evidence="4" key="1">
    <citation type="submission" date="2021-11" db="EMBL/GenBank/DDBJ databases">
        <title>Jinshanibacter sp. isolated from one year old Eriocheir sinensis.</title>
        <authorList>
            <person name="Li J.-Y."/>
            <person name="He W."/>
            <person name="Gao T.-H."/>
        </authorList>
    </citation>
    <scope>NUCLEOTIDE SEQUENCE</scope>
    <source>
        <strain evidence="4">LJY008</strain>
    </source>
</reference>
<dbReference type="InterPro" id="IPR028994">
    <property type="entry name" value="Integrin_alpha_N"/>
</dbReference>
<feature type="domain" description="Bacterial Ig-like" evidence="3">
    <location>
        <begin position="401"/>
        <end position="497"/>
    </location>
</feature>
<gene>
    <name evidence="4" type="ORF">LPW36_03280</name>
</gene>
<feature type="domain" description="Bacterial Ig-like" evidence="3">
    <location>
        <begin position="1991"/>
        <end position="2076"/>
    </location>
</feature>
<feature type="domain" description="Bacterial Ig-like" evidence="3">
    <location>
        <begin position="935"/>
        <end position="1023"/>
    </location>
</feature>
<feature type="domain" description="Bacterial Ig-like" evidence="3">
    <location>
        <begin position="1243"/>
        <end position="1340"/>
    </location>
</feature>
<feature type="domain" description="Bacterial Ig-like" evidence="3">
    <location>
        <begin position="837"/>
        <end position="918"/>
    </location>
</feature>
<evidence type="ECO:0000256" key="1">
    <source>
        <dbReference type="ARBA" id="ARBA00022729"/>
    </source>
</evidence>
<feature type="domain" description="Bacterial Ig-like" evidence="3">
    <location>
        <begin position="615"/>
        <end position="705"/>
    </location>
</feature>
<feature type="compositionally biased region" description="Basic and acidic residues" evidence="2">
    <location>
        <begin position="523"/>
        <end position="534"/>
    </location>
</feature>
<keyword evidence="5" id="KW-1185">Reference proteome</keyword>
<dbReference type="InterPro" id="IPR013517">
    <property type="entry name" value="FG-GAP"/>
</dbReference>
<accession>A0A9X1SK98</accession>
<proteinExistence type="predicted"/>
<dbReference type="InterPro" id="IPR011049">
    <property type="entry name" value="Serralysin-like_metalloprot_C"/>
</dbReference>
<dbReference type="Pfam" id="PF19077">
    <property type="entry name" value="Big_13"/>
    <property type="match status" value="21"/>
</dbReference>
<dbReference type="EMBL" id="JAJNAG010000004">
    <property type="protein sequence ID" value="MCD1125059.1"/>
    <property type="molecule type" value="Genomic_DNA"/>
</dbReference>
<dbReference type="InterPro" id="IPR044016">
    <property type="entry name" value="Big_13"/>
</dbReference>
<dbReference type="Gene3D" id="3.30.420.430">
    <property type="match status" value="15"/>
</dbReference>
<evidence type="ECO:0000313" key="5">
    <source>
        <dbReference type="Proteomes" id="UP001139171"/>
    </source>
</evidence>
<organism evidence="4 5">
    <name type="scientific">Limnobaculum eriocheiris</name>
    <dbReference type="NCBI Taxonomy" id="2897391"/>
    <lineage>
        <taxon>Bacteria</taxon>
        <taxon>Pseudomonadati</taxon>
        <taxon>Pseudomonadota</taxon>
        <taxon>Gammaproteobacteria</taxon>
        <taxon>Enterobacterales</taxon>
        <taxon>Budviciaceae</taxon>
        <taxon>Limnobaculum</taxon>
    </lineage>
</organism>
<feature type="domain" description="Bacterial Ig-like" evidence="3">
    <location>
        <begin position="2194"/>
        <end position="2284"/>
    </location>
</feature>
<feature type="domain" description="Bacterial Ig-like" evidence="3">
    <location>
        <begin position="1562"/>
        <end position="1652"/>
    </location>
</feature>
<dbReference type="InterPro" id="IPR013783">
    <property type="entry name" value="Ig-like_fold"/>
</dbReference>
<feature type="region of interest" description="Disordered" evidence="2">
    <location>
        <begin position="169"/>
        <end position="194"/>
    </location>
</feature>
<comment type="caution">
    <text evidence="4">The sequence shown here is derived from an EMBL/GenBank/DDBJ whole genome shotgun (WGS) entry which is preliminary data.</text>
</comment>